<comment type="subcellular location">
    <subcellularLocation>
        <location evidence="7">Cytoplasm</location>
    </subcellularLocation>
</comment>
<feature type="binding site" evidence="7">
    <location>
        <position position="201"/>
    </location>
    <ligand>
        <name>ATP</name>
        <dbReference type="ChEBI" id="CHEBI:30616"/>
    </ligand>
</feature>
<keyword evidence="5 7" id="KW-0446">Lipid-binding</keyword>
<dbReference type="Proteomes" id="UP000632063">
    <property type="component" value="Unassembled WGS sequence"/>
</dbReference>
<dbReference type="Gene3D" id="1.10.8.60">
    <property type="match status" value="1"/>
</dbReference>
<dbReference type="InterPro" id="IPR038454">
    <property type="entry name" value="DnaA_N_sf"/>
</dbReference>
<dbReference type="PANTHER" id="PTHR30050:SF2">
    <property type="entry name" value="CHROMOSOMAL REPLICATION INITIATOR PROTEIN DNAA"/>
    <property type="match status" value="1"/>
</dbReference>
<dbReference type="InterPro" id="IPR020591">
    <property type="entry name" value="Chromosome_initiator_DnaA-like"/>
</dbReference>
<reference evidence="13" key="1">
    <citation type="submission" date="2020-09" db="EMBL/GenBank/DDBJ databases">
        <title>The genome sequence of strain Labrenzia suaedae 4C16A.</title>
        <authorList>
            <person name="Liu Y."/>
        </authorList>
    </citation>
    <scope>NUCLEOTIDE SEQUENCE [LARGE SCALE GENOMIC DNA]</scope>
    <source>
        <strain evidence="13">4C16A</strain>
    </source>
</reference>
<organism evidence="12 13">
    <name type="scientific">Roseibium litorale</name>
    <dbReference type="NCBI Taxonomy" id="2803841"/>
    <lineage>
        <taxon>Bacteria</taxon>
        <taxon>Pseudomonadati</taxon>
        <taxon>Pseudomonadota</taxon>
        <taxon>Alphaproteobacteria</taxon>
        <taxon>Hyphomicrobiales</taxon>
        <taxon>Stappiaceae</taxon>
        <taxon>Roseibium</taxon>
    </lineage>
</organism>
<feature type="binding site" evidence="7">
    <location>
        <position position="202"/>
    </location>
    <ligand>
        <name>ATP</name>
        <dbReference type="ChEBI" id="CHEBI:30616"/>
    </ligand>
</feature>
<comment type="domain">
    <text evidence="7">Domain I is involved in oligomerization and binding regulators, domain II is flexibile and of varying length in different bacteria, domain III forms the AAA+ region, while domain IV binds dsDNA.</text>
</comment>
<keyword evidence="13" id="KW-1185">Reference proteome</keyword>
<dbReference type="NCBIfam" id="TIGR00362">
    <property type="entry name" value="DnaA"/>
    <property type="match status" value="1"/>
</dbReference>
<evidence type="ECO:0000259" key="11">
    <source>
        <dbReference type="SMART" id="SM00760"/>
    </source>
</evidence>
<evidence type="ECO:0000256" key="9">
    <source>
        <dbReference type="RuleBase" id="RU000577"/>
    </source>
</evidence>
<evidence type="ECO:0000313" key="12">
    <source>
        <dbReference type="EMBL" id="MBD8893095.1"/>
    </source>
</evidence>
<dbReference type="Gene3D" id="1.10.1750.10">
    <property type="match status" value="1"/>
</dbReference>
<dbReference type="Pfam" id="PF11638">
    <property type="entry name" value="DnaA_N"/>
    <property type="match status" value="1"/>
</dbReference>
<feature type="region of interest" description="Domain I, interacts with DnaA modulators" evidence="7">
    <location>
        <begin position="1"/>
        <end position="92"/>
    </location>
</feature>
<dbReference type="InterPro" id="IPR018312">
    <property type="entry name" value="Chromosome_initiator_DnaA_CS"/>
</dbReference>
<dbReference type="SMART" id="SM00760">
    <property type="entry name" value="Bac_DnaA_C"/>
    <property type="match status" value="1"/>
</dbReference>
<dbReference type="Gene3D" id="3.30.300.180">
    <property type="match status" value="1"/>
</dbReference>
<dbReference type="PRINTS" id="PR00051">
    <property type="entry name" value="DNAA"/>
</dbReference>
<keyword evidence="2 7" id="KW-0235">DNA replication</keyword>
<dbReference type="PROSITE" id="PS01008">
    <property type="entry name" value="DNAA"/>
    <property type="match status" value="1"/>
</dbReference>
<evidence type="ECO:0000256" key="1">
    <source>
        <dbReference type="ARBA" id="ARBA00022490"/>
    </source>
</evidence>
<evidence type="ECO:0000256" key="6">
    <source>
        <dbReference type="ARBA" id="ARBA00023125"/>
    </source>
</evidence>
<dbReference type="SUPFAM" id="SSF48295">
    <property type="entry name" value="TrpR-like"/>
    <property type="match status" value="1"/>
</dbReference>
<dbReference type="RefSeq" id="WP_192149224.1">
    <property type="nucleotide sequence ID" value="NZ_JACYXI010000011.1"/>
</dbReference>
<dbReference type="CDD" id="cd06571">
    <property type="entry name" value="Bac_DnaA_C"/>
    <property type="match status" value="1"/>
</dbReference>
<dbReference type="HAMAP" id="MF_00377">
    <property type="entry name" value="DnaA_bact"/>
    <property type="match status" value="1"/>
</dbReference>
<evidence type="ECO:0000256" key="10">
    <source>
        <dbReference type="RuleBase" id="RU004227"/>
    </source>
</evidence>
<evidence type="ECO:0000256" key="3">
    <source>
        <dbReference type="ARBA" id="ARBA00022741"/>
    </source>
</evidence>
<comment type="function">
    <text evidence="7 9">Plays an essential role in the initiation and regulation of chromosomal replication. ATP-DnaA binds to the origin of replication (oriC) to initiate formation of the DNA replication initiation complex once per cell cycle. Binds the DnaA box (a 9 base pair repeat at the origin) and separates the double-stranded (ds)DNA. Forms a right-handed helical filament on oriC DNA; dsDNA binds to the exterior of the filament while single-stranded (ss)DNA is stabiized in the filament's interior. The ATP-DnaA-oriC complex binds and stabilizes one strand of the AT-rich DNA unwinding element (DUE), permitting loading of DNA polymerase. After initiation quickly degrades to an ADP-DnaA complex that is not apt for DNA replication. Binds acidic phospholipids.</text>
</comment>
<proteinExistence type="inferred from homology"/>
<comment type="caution">
    <text evidence="12">The sequence shown here is derived from an EMBL/GenBank/DDBJ whole genome shotgun (WGS) entry which is preliminary data.</text>
</comment>
<protein>
    <recommendedName>
        <fullName evidence="7 8">Chromosomal replication initiator protein DnaA</fullName>
    </recommendedName>
</protein>
<dbReference type="Pfam" id="PF00308">
    <property type="entry name" value="Bac_DnaA"/>
    <property type="match status" value="1"/>
</dbReference>
<dbReference type="SUPFAM" id="SSF52540">
    <property type="entry name" value="P-loop containing nucleoside triphosphate hydrolases"/>
    <property type="match status" value="1"/>
</dbReference>
<comment type="subunit">
    <text evidence="7">Oligomerizes as a right-handed, spiral filament on DNA at oriC.</text>
</comment>
<evidence type="ECO:0000256" key="7">
    <source>
        <dbReference type="HAMAP-Rule" id="MF_00377"/>
    </source>
</evidence>
<dbReference type="InterPro" id="IPR027417">
    <property type="entry name" value="P-loop_NTPase"/>
</dbReference>
<evidence type="ECO:0000256" key="5">
    <source>
        <dbReference type="ARBA" id="ARBA00023121"/>
    </source>
</evidence>
<dbReference type="InterPro" id="IPR024633">
    <property type="entry name" value="DnaA_N_dom"/>
</dbReference>
<dbReference type="InterPro" id="IPR010921">
    <property type="entry name" value="Trp_repressor/repl_initiator"/>
</dbReference>
<evidence type="ECO:0000256" key="2">
    <source>
        <dbReference type="ARBA" id="ARBA00022705"/>
    </source>
</evidence>
<feature type="domain" description="Chromosomal replication initiator DnaA C-terminal" evidence="11">
    <location>
        <begin position="401"/>
        <end position="470"/>
    </location>
</feature>
<dbReference type="InterPro" id="IPR013159">
    <property type="entry name" value="DnaA_C"/>
</dbReference>
<gene>
    <name evidence="7 12" type="primary">dnaA</name>
    <name evidence="12" type="ORF">IG616_16250</name>
</gene>
<keyword evidence="6 7" id="KW-0238">DNA-binding</keyword>
<feature type="binding site" evidence="7">
    <location>
        <position position="198"/>
    </location>
    <ligand>
        <name>ATP</name>
        <dbReference type="ChEBI" id="CHEBI:30616"/>
    </ligand>
</feature>
<dbReference type="EMBL" id="JACYXI010000011">
    <property type="protein sequence ID" value="MBD8893095.1"/>
    <property type="molecule type" value="Genomic_DNA"/>
</dbReference>
<dbReference type="InterPro" id="IPR001957">
    <property type="entry name" value="Chromosome_initiator_DnaA"/>
</dbReference>
<dbReference type="Pfam" id="PF08299">
    <property type="entry name" value="Bac_DnaA_C"/>
    <property type="match status" value="1"/>
</dbReference>
<comment type="similarity">
    <text evidence="7 10">Belongs to the DnaA family.</text>
</comment>
<feature type="region of interest" description="Domain IV, binds dsDNA" evidence="7">
    <location>
        <begin position="373"/>
        <end position="493"/>
    </location>
</feature>
<dbReference type="InterPro" id="IPR013317">
    <property type="entry name" value="DnaA_dom"/>
</dbReference>
<reference evidence="12 13" key="2">
    <citation type="journal article" date="2021" name="Int. J. Syst. Evol. Microbiol.">
        <title>Roseibium litorale sp. nov., isolated from a tidal flat sediment and proposal for the reclassification of Labrenzia polysiphoniae as Roseibium polysiphoniae comb. nov.</title>
        <authorList>
            <person name="Liu Y."/>
            <person name="Pei T."/>
            <person name="Du J."/>
            <person name="Chao M."/>
            <person name="Deng M.R."/>
            <person name="Zhu H."/>
        </authorList>
    </citation>
    <scope>NUCLEOTIDE SEQUENCE [LARGE SCALE GENOMIC DNA]</scope>
    <source>
        <strain evidence="12 13">4C16A</strain>
    </source>
</reference>
<keyword evidence="4 7" id="KW-0067">ATP-binding</keyword>
<evidence type="ECO:0000256" key="4">
    <source>
        <dbReference type="ARBA" id="ARBA00022840"/>
    </source>
</evidence>
<accession>A0ABR9CRR8</accession>
<evidence type="ECO:0000256" key="8">
    <source>
        <dbReference type="NCBIfam" id="TIGR00362"/>
    </source>
</evidence>
<dbReference type="Gene3D" id="3.40.50.300">
    <property type="entry name" value="P-loop containing nucleotide triphosphate hydrolases"/>
    <property type="match status" value="1"/>
</dbReference>
<comment type="caution">
    <text evidence="7">Lacks conserved residue(s) required for the propagation of feature annotation.</text>
</comment>
<feature type="binding site" evidence="7">
    <location>
        <position position="200"/>
    </location>
    <ligand>
        <name>ATP</name>
        <dbReference type="ChEBI" id="CHEBI:30616"/>
    </ligand>
</feature>
<keyword evidence="1 7" id="KW-0963">Cytoplasm</keyword>
<keyword evidence="3 7" id="KW-0547">Nucleotide-binding</keyword>
<dbReference type="PANTHER" id="PTHR30050">
    <property type="entry name" value="CHROMOSOMAL REPLICATION INITIATOR PROTEIN DNAA"/>
    <property type="match status" value="1"/>
</dbReference>
<evidence type="ECO:0000313" key="13">
    <source>
        <dbReference type="Proteomes" id="UP000632063"/>
    </source>
</evidence>
<sequence>MQVQTLTNADGWDRVRTKLRAELGDDAFQNWFGGVNLEDQDGKVVRLSVPTRFLKNWIQSHYEKQLVGLWKTECEGVYGVELVVRGALRPKPAVNDVPGSVKHFDRGGSTPRLSVVRANYPQASLPDALRYPQVPIALGDADDATILEFLKGAPLTRRFTFDTFVSGESNGFAVEAARSIADGSAEHVNLLCLHSSVGYGKTHLLQAVAAAARTRGMNVSYLTAEYFMYRLVPALKSRSCNAVKKMLSSLDLLLIDDMQFLHGKQVKAEFCETLQLLIEPVKQVIVAADRPPQDLDTLDPILRQRFANGLVVKVHAQDFSLRRGILTARLKAAQAKLPGFEVPSEVLDYVASHITASGRDLEGAMNRLFAHHQLTSQAITPYLADKILSDLVRTGEKRQIKIEDIQQAVCKHYNVSKADLLSSCRARNLVRPRQIAMYLSKTMTPRSLPEIGKRFGGRDHTTVLHAVRKIEQQVKSDPSLSQELTLLRRMSYS</sequence>
<name>A0ABR9CRR8_9HYPH</name>